<sequence>MMELPRDCEVQRLSSAACLKAAVHYTVGRICESMAEREDGLPVQRQTVAALSELVHGQVCRAARDLEMLSRHSRRTTVSAEDVLFVVRNTGVLHDHLQSLLPPPQPKKADGRRKGSAAKERQEP</sequence>
<dbReference type="OMA" id="WTQIENV"/>
<dbReference type="EMBL" id="JABSTR010003309">
    <property type="protein sequence ID" value="KAH9384849.1"/>
    <property type="molecule type" value="Genomic_DNA"/>
</dbReference>
<name>A0A9J6HCY3_HAELO</name>
<dbReference type="PANTHER" id="PTHR22980">
    <property type="entry name" value="CORTISTATIN"/>
    <property type="match status" value="1"/>
</dbReference>
<comment type="caution">
    <text evidence="7">The sequence shown here is derived from an EMBL/GenBank/DDBJ whole genome shotgun (WGS) entry which is preliminary data.</text>
</comment>
<dbReference type="VEuPathDB" id="VectorBase:HLOH_062819"/>
<keyword evidence="4" id="KW-0238">DNA-binding</keyword>
<evidence type="ECO:0000256" key="2">
    <source>
        <dbReference type="ARBA" id="ARBA00016400"/>
    </source>
</evidence>
<protein>
    <recommendedName>
        <fullName evidence="2">Centromere protein S</fullName>
    </recommendedName>
</protein>
<dbReference type="InterPro" id="IPR029003">
    <property type="entry name" value="CENP-S/Mhf1"/>
</dbReference>
<reference evidence="7 8" key="1">
    <citation type="journal article" date="2020" name="Cell">
        <title>Large-Scale Comparative Analyses of Tick Genomes Elucidate Their Genetic Diversity and Vector Capacities.</title>
        <authorList>
            <consortium name="Tick Genome and Microbiome Consortium (TIGMIC)"/>
            <person name="Jia N."/>
            <person name="Wang J."/>
            <person name="Shi W."/>
            <person name="Du L."/>
            <person name="Sun Y."/>
            <person name="Zhan W."/>
            <person name="Jiang J.F."/>
            <person name="Wang Q."/>
            <person name="Zhang B."/>
            <person name="Ji P."/>
            <person name="Bell-Sakyi L."/>
            <person name="Cui X.M."/>
            <person name="Yuan T.T."/>
            <person name="Jiang B.G."/>
            <person name="Yang W.F."/>
            <person name="Lam T.T."/>
            <person name="Chang Q.C."/>
            <person name="Ding S.J."/>
            <person name="Wang X.J."/>
            <person name="Zhu J.G."/>
            <person name="Ruan X.D."/>
            <person name="Zhao L."/>
            <person name="Wei J.T."/>
            <person name="Ye R.Z."/>
            <person name="Que T.C."/>
            <person name="Du C.H."/>
            <person name="Zhou Y.H."/>
            <person name="Cheng J.X."/>
            <person name="Dai P.F."/>
            <person name="Guo W.B."/>
            <person name="Han X.H."/>
            <person name="Huang E.J."/>
            <person name="Li L.F."/>
            <person name="Wei W."/>
            <person name="Gao Y.C."/>
            <person name="Liu J.Z."/>
            <person name="Shao H.Z."/>
            <person name="Wang X."/>
            <person name="Wang C.C."/>
            <person name="Yang T.C."/>
            <person name="Huo Q.B."/>
            <person name="Li W."/>
            <person name="Chen H.Y."/>
            <person name="Chen S.E."/>
            <person name="Zhou L.G."/>
            <person name="Ni X.B."/>
            <person name="Tian J.H."/>
            <person name="Sheng Y."/>
            <person name="Liu T."/>
            <person name="Pan Y.S."/>
            <person name="Xia L.Y."/>
            <person name="Li J."/>
            <person name="Zhao F."/>
            <person name="Cao W.C."/>
        </authorList>
    </citation>
    <scope>NUCLEOTIDE SEQUENCE [LARGE SCALE GENOMIC DNA]</scope>
    <source>
        <strain evidence="7">HaeL-2018</strain>
    </source>
</reference>
<dbReference type="GO" id="GO:0031297">
    <property type="term" value="P:replication fork processing"/>
    <property type="evidence" value="ECO:0007669"/>
    <property type="project" value="TreeGrafter"/>
</dbReference>
<dbReference type="Pfam" id="PF15630">
    <property type="entry name" value="CENP-S"/>
    <property type="match status" value="1"/>
</dbReference>
<dbReference type="Proteomes" id="UP000821853">
    <property type="component" value="Unassembled WGS sequence"/>
</dbReference>
<dbReference type="CDD" id="cd22919">
    <property type="entry name" value="HFD_CENP-S"/>
    <property type="match status" value="1"/>
</dbReference>
<dbReference type="PANTHER" id="PTHR22980:SF0">
    <property type="entry name" value="CENTROMERE PROTEIN S"/>
    <property type="match status" value="1"/>
</dbReference>
<proteinExistence type="inferred from homology"/>
<evidence type="ECO:0000313" key="8">
    <source>
        <dbReference type="Proteomes" id="UP000821853"/>
    </source>
</evidence>
<dbReference type="SUPFAM" id="SSF47113">
    <property type="entry name" value="Histone-fold"/>
    <property type="match status" value="1"/>
</dbReference>
<dbReference type="InterPro" id="IPR009072">
    <property type="entry name" value="Histone-fold"/>
</dbReference>
<dbReference type="GO" id="GO:0046982">
    <property type="term" value="F:protein heterodimerization activity"/>
    <property type="evidence" value="ECO:0007669"/>
    <property type="project" value="InterPro"/>
</dbReference>
<dbReference type="AlphaFoldDB" id="A0A9J6HCY3"/>
<organism evidence="7 8">
    <name type="scientific">Haemaphysalis longicornis</name>
    <name type="common">Bush tick</name>
    <dbReference type="NCBI Taxonomy" id="44386"/>
    <lineage>
        <taxon>Eukaryota</taxon>
        <taxon>Metazoa</taxon>
        <taxon>Ecdysozoa</taxon>
        <taxon>Arthropoda</taxon>
        <taxon>Chelicerata</taxon>
        <taxon>Arachnida</taxon>
        <taxon>Acari</taxon>
        <taxon>Parasitiformes</taxon>
        <taxon>Ixodida</taxon>
        <taxon>Ixodoidea</taxon>
        <taxon>Ixodidae</taxon>
        <taxon>Haemaphysalinae</taxon>
        <taxon>Haemaphysalis</taxon>
    </lineage>
</organism>
<keyword evidence="5" id="KW-0234">DNA repair</keyword>
<dbReference type="GO" id="GO:0006281">
    <property type="term" value="P:DNA repair"/>
    <property type="evidence" value="ECO:0007669"/>
    <property type="project" value="UniProtKB-KW"/>
</dbReference>
<evidence type="ECO:0000256" key="5">
    <source>
        <dbReference type="ARBA" id="ARBA00023204"/>
    </source>
</evidence>
<accession>A0A9J6HCY3</accession>
<evidence type="ECO:0000313" key="7">
    <source>
        <dbReference type="EMBL" id="KAH9384849.1"/>
    </source>
</evidence>
<dbReference type="GO" id="GO:0000712">
    <property type="term" value="P:resolution of meiotic recombination intermediates"/>
    <property type="evidence" value="ECO:0007669"/>
    <property type="project" value="TreeGrafter"/>
</dbReference>
<evidence type="ECO:0000256" key="6">
    <source>
        <dbReference type="SAM" id="MobiDB-lite"/>
    </source>
</evidence>
<evidence type="ECO:0000256" key="3">
    <source>
        <dbReference type="ARBA" id="ARBA00022763"/>
    </source>
</evidence>
<dbReference type="GO" id="GO:0003682">
    <property type="term" value="F:chromatin binding"/>
    <property type="evidence" value="ECO:0007669"/>
    <property type="project" value="TreeGrafter"/>
</dbReference>
<gene>
    <name evidence="7" type="ORF">HPB48_026873</name>
</gene>
<evidence type="ECO:0000256" key="1">
    <source>
        <dbReference type="ARBA" id="ARBA00006612"/>
    </source>
</evidence>
<keyword evidence="3" id="KW-0227">DNA damage</keyword>
<dbReference type="GO" id="GO:0071821">
    <property type="term" value="C:FANCM-MHF complex"/>
    <property type="evidence" value="ECO:0007669"/>
    <property type="project" value="InterPro"/>
</dbReference>
<feature type="compositionally biased region" description="Basic and acidic residues" evidence="6">
    <location>
        <begin position="107"/>
        <end position="124"/>
    </location>
</feature>
<dbReference type="OrthoDB" id="1872155at2759"/>
<comment type="similarity">
    <text evidence="1">Belongs to the TAF9 family. CENP-S/MHF1 subfamily.</text>
</comment>
<feature type="region of interest" description="Disordered" evidence="6">
    <location>
        <begin position="96"/>
        <end position="124"/>
    </location>
</feature>
<keyword evidence="8" id="KW-1185">Reference proteome</keyword>
<dbReference type="Gene3D" id="1.10.20.10">
    <property type="entry name" value="Histone, subunit A"/>
    <property type="match status" value="1"/>
</dbReference>
<dbReference type="GO" id="GO:0003677">
    <property type="term" value="F:DNA binding"/>
    <property type="evidence" value="ECO:0007669"/>
    <property type="project" value="UniProtKB-KW"/>
</dbReference>
<evidence type="ECO:0000256" key="4">
    <source>
        <dbReference type="ARBA" id="ARBA00023125"/>
    </source>
</evidence>